<proteinExistence type="predicted"/>
<keyword evidence="2" id="KW-0808">Transferase</keyword>
<dbReference type="EMBL" id="CP064981">
    <property type="protein sequence ID" value="QQR93155.1"/>
    <property type="molecule type" value="Genomic_DNA"/>
</dbReference>
<reference evidence="2" key="1">
    <citation type="submission" date="2020-11" db="EMBL/GenBank/DDBJ databases">
        <title>Connecting structure to function with the recovery of over 1000 high-quality activated sludge metagenome-assembled genomes encoding full-length rRNA genes using long-read sequencing.</title>
        <authorList>
            <person name="Singleton C.M."/>
            <person name="Petriglieri F."/>
            <person name="Kristensen J.M."/>
            <person name="Kirkegaard R.H."/>
            <person name="Michaelsen T.Y."/>
            <person name="Andersen M.H."/>
            <person name="Karst S.M."/>
            <person name="Dueholm M.S."/>
            <person name="Nielsen P.H."/>
            <person name="Albertsen M."/>
        </authorList>
    </citation>
    <scope>NUCLEOTIDE SEQUENCE</scope>
    <source>
        <strain evidence="2">Fred_18-Q3-R57-64_BAT3C.431</strain>
    </source>
</reference>
<dbReference type="SUPFAM" id="SSF53756">
    <property type="entry name" value="UDP-Glycosyltransferase/glycogen phosphorylase"/>
    <property type="match status" value="1"/>
</dbReference>
<sequence>MRAILWLGREPTYIRNDVVIKGLKECGIELVICADTSPNIIVRFVKSFLAYIRAVQQPHDFVWVGFFGHPLVWLAKRFTRKKVLLDMWLSAYETMVHARKSIKDKTLGATFFKWLDAHAVRSCDAAIFPSQGEMNYFIHKLHHPKEKMRLVLIGVNTDQFIPTPKKPSKKVVVEFHGTFLTVSSVETIVRAAKELEKNNQIEFWLIGTGQTFDADVSLAKELGLKNVQFLGRKPYREIPGLLNQSDISLGIFGSGEKANRILPTKMYEAMALAKPSITARSDGVLELLKEEKSVLLVAPYDAKDLAAKIEFLAKNPAKRKKIGEAAHDVFLEKATPKKIGEQIIKIVKE</sequence>
<dbReference type="PANTHER" id="PTHR12526">
    <property type="entry name" value="GLYCOSYLTRANSFERASE"/>
    <property type="match status" value="1"/>
</dbReference>
<evidence type="ECO:0000313" key="2">
    <source>
        <dbReference type="EMBL" id="QQR93155.1"/>
    </source>
</evidence>
<feature type="domain" description="Glycosyl transferase family 1" evidence="1">
    <location>
        <begin position="162"/>
        <end position="327"/>
    </location>
</feature>
<evidence type="ECO:0000259" key="1">
    <source>
        <dbReference type="Pfam" id="PF00534"/>
    </source>
</evidence>
<protein>
    <submittedName>
        <fullName evidence="2">Glycosyltransferase family 4 protein</fullName>
    </submittedName>
</protein>
<dbReference type="CDD" id="cd03794">
    <property type="entry name" value="GT4_WbuB-like"/>
    <property type="match status" value="1"/>
</dbReference>
<dbReference type="Gene3D" id="3.40.50.2000">
    <property type="entry name" value="Glycogen Phosphorylase B"/>
    <property type="match status" value="2"/>
</dbReference>
<gene>
    <name evidence="2" type="ORF">IPJ89_02870</name>
</gene>
<dbReference type="Pfam" id="PF00534">
    <property type="entry name" value="Glycos_transf_1"/>
    <property type="match status" value="1"/>
</dbReference>
<dbReference type="GO" id="GO:0016757">
    <property type="term" value="F:glycosyltransferase activity"/>
    <property type="evidence" value="ECO:0007669"/>
    <property type="project" value="InterPro"/>
</dbReference>
<organism evidence="2">
    <name type="scientific">Candidatus Iainarchaeum sp</name>
    <dbReference type="NCBI Taxonomy" id="3101447"/>
    <lineage>
        <taxon>Archaea</taxon>
        <taxon>Candidatus Iainarchaeota</taxon>
        <taxon>Candidatus Iainarchaeia</taxon>
        <taxon>Candidatus Iainarchaeales</taxon>
        <taxon>Candidatus Iainarchaeaceae</taxon>
        <taxon>Candidatus Iainarchaeum</taxon>
    </lineage>
</organism>
<dbReference type="AlphaFoldDB" id="A0A7T9I275"/>
<dbReference type="InterPro" id="IPR001296">
    <property type="entry name" value="Glyco_trans_1"/>
</dbReference>
<dbReference type="Proteomes" id="UP000596004">
    <property type="component" value="Chromosome"/>
</dbReference>
<name>A0A7T9I275_9ARCH</name>
<dbReference type="PANTHER" id="PTHR12526:SF630">
    <property type="entry name" value="GLYCOSYLTRANSFERASE"/>
    <property type="match status" value="1"/>
</dbReference>
<accession>A0A7T9I275</accession>